<sequence>MADVDYEPDPLLFPSQAWFAAYEEEINGDEEYADVSEGWGVDFNGHFVFEMTEMPVDELDVEAMPDYLQEELDTYLEETDDRGYVGHAFCGLEDGTCTGAYLIESPDEVDEGFLLSATTENWKALLEQEMGVIDGLMGGDFELDGDMQKILQYSDAAVKLTELAGEPDHEFADEKYAN</sequence>
<dbReference type="EMBL" id="BAAADN010000032">
    <property type="protein sequence ID" value="GAA0464944.1"/>
    <property type="molecule type" value="Genomic_DNA"/>
</dbReference>
<dbReference type="RefSeq" id="WP_244704708.1">
    <property type="nucleotide sequence ID" value="NZ_BAAADN010000032.1"/>
</dbReference>
<dbReference type="Gene3D" id="3.30.1050.10">
    <property type="entry name" value="SCP2 sterol-binding domain"/>
    <property type="match status" value="1"/>
</dbReference>
<reference evidence="1" key="1">
    <citation type="journal article" date="2014" name="Int. J. Syst. Evol. Microbiol.">
        <title>Complete genome sequence of Corynebacterium casei LMG S-19264T (=DSM 44701T), isolated from a smear-ripened cheese.</title>
        <authorList>
            <consortium name="US DOE Joint Genome Institute (JGI-PGF)"/>
            <person name="Walter F."/>
            <person name="Albersmeier A."/>
            <person name="Kalinowski J."/>
            <person name="Ruckert C."/>
        </authorList>
    </citation>
    <scope>NUCLEOTIDE SEQUENCE</scope>
    <source>
        <strain evidence="1">JCM 12289</strain>
    </source>
</reference>
<dbReference type="Proteomes" id="UP000830542">
    <property type="component" value="Chromosome"/>
</dbReference>
<evidence type="ECO:0000313" key="2">
    <source>
        <dbReference type="EMBL" id="UOO96202.1"/>
    </source>
</evidence>
<dbReference type="InterPro" id="IPR036527">
    <property type="entry name" value="SCP2_sterol-bd_dom_sf"/>
</dbReference>
<evidence type="ECO:0000313" key="3">
    <source>
        <dbReference type="Proteomes" id="UP000830542"/>
    </source>
</evidence>
<dbReference type="GeneID" id="71761322"/>
<reference evidence="1" key="3">
    <citation type="submission" date="2023-12" db="EMBL/GenBank/DDBJ databases">
        <authorList>
            <person name="Sun Q."/>
            <person name="Inoue M."/>
        </authorList>
    </citation>
    <scope>NUCLEOTIDE SEQUENCE</scope>
    <source>
        <strain evidence="1">JCM 12289</strain>
    </source>
</reference>
<dbReference type="Proteomes" id="UP001500962">
    <property type="component" value="Unassembled WGS sequence"/>
</dbReference>
<keyword evidence="3" id="KW-1185">Reference proteome</keyword>
<proteinExistence type="predicted"/>
<dbReference type="SUPFAM" id="SSF55718">
    <property type="entry name" value="SCP-like"/>
    <property type="match status" value="1"/>
</dbReference>
<dbReference type="KEGG" id="hdo:MUK72_05700"/>
<reference evidence="2" key="2">
    <citation type="submission" date="2022-04" db="EMBL/GenBank/DDBJ databases">
        <title>Sequencing and genomic assembly of Halococcus dombrowskii.</title>
        <authorList>
            <person name="Lim S.W."/>
            <person name="MacLea K.S."/>
        </authorList>
    </citation>
    <scope>NUCLEOTIDE SEQUENCE</scope>
    <source>
        <strain evidence="2">H4</strain>
    </source>
</reference>
<evidence type="ECO:0000313" key="1">
    <source>
        <dbReference type="EMBL" id="GAA0464944.1"/>
    </source>
</evidence>
<dbReference type="EMBL" id="CP095005">
    <property type="protein sequence ID" value="UOO96202.1"/>
    <property type="molecule type" value="Genomic_DNA"/>
</dbReference>
<evidence type="ECO:0000313" key="4">
    <source>
        <dbReference type="Proteomes" id="UP001500962"/>
    </source>
</evidence>
<accession>A0AAV3SHZ1</accession>
<protein>
    <submittedName>
        <fullName evidence="2">SCP2 sterol-binding domain-containing protein</fullName>
    </submittedName>
</protein>
<dbReference type="AlphaFoldDB" id="A0AAV3SHZ1"/>
<gene>
    <name evidence="1" type="ORF">GCM10008985_22330</name>
    <name evidence="2" type="ORF">MUK72_05700</name>
</gene>
<name>A0AAV3SHZ1_HALDO</name>
<organism evidence="1 4">
    <name type="scientific">Halococcus dombrowskii</name>
    <dbReference type="NCBI Taxonomy" id="179637"/>
    <lineage>
        <taxon>Archaea</taxon>
        <taxon>Methanobacteriati</taxon>
        <taxon>Methanobacteriota</taxon>
        <taxon>Stenosarchaea group</taxon>
        <taxon>Halobacteria</taxon>
        <taxon>Halobacteriales</taxon>
        <taxon>Halococcaceae</taxon>
        <taxon>Halococcus</taxon>
    </lineage>
</organism>